<evidence type="ECO:0000259" key="5">
    <source>
        <dbReference type="Pfam" id="PF01258"/>
    </source>
</evidence>
<dbReference type="SUPFAM" id="SSF109635">
    <property type="entry name" value="DnaK suppressor protein DksA, alpha-hairpin domain"/>
    <property type="match status" value="1"/>
</dbReference>
<evidence type="ECO:0000256" key="1">
    <source>
        <dbReference type="ARBA" id="ARBA00022723"/>
    </source>
</evidence>
<dbReference type="PROSITE" id="PS51128">
    <property type="entry name" value="ZF_DKSA_2"/>
    <property type="match status" value="1"/>
</dbReference>
<evidence type="ECO:0000256" key="2">
    <source>
        <dbReference type="ARBA" id="ARBA00022771"/>
    </source>
</evidence>
<accession>A0ABT2WJJ3</accession>
<dbReference type="PANTHER" id="PTHR33823:SF4">
    <property type="entry name" value="GENERAL STRESS PROTEIN 16O"/>
    <property type="match status" value="1"/>
</dbReference>
<gene>
    <name evidence="6" type="ORF">OEV82_14385</name>
</gene>
<sequence length="250" mass="28839">MLTKQQIHHLKQILTQEKNDIEKRLKENNQFDLNKGHAHESVGELSSYDNHPADEASELFERQKDVALNEHEGEYLKSIHNALLAIEKGTYGKCVICGKDIPYERLEAIPTTIYCKEHSPDKVTSKDRPVEEDVLMTPYGKFNFDVSRDEGITFDAEDSWQEVASWGTSDSPQDYLEQIEHYNDVNIEPNENLGYVEDYENFSAVDLYGKPINIYPTKQHEKYEELLDEEGTMTIFGDLPGNEKDPYVDE</sequence>
<name>A0ABT2WJJ3_9BACI</name>
<reference evidence="6 7" key="1">
    <citation type="submission" date="2022-10" db="EMBL/GenBank/DDBJ databases">
        <title>Description of Fervidibacillus gen. nov. in the family Fervidibacillaceae fam. nov. with two species, Fervidibacillus albus sp. nov., and Fervidibacillus halotolerans sp. nov., isolated from tidal flat sediments.</title>
        <authorList>
            <person name="Kwon K.K."/>
            <person name="Yang S.-H."/>
        </authorList>
    </citation>
    <scope>NUCLEOTIDE SEQUENCE [LARGE SCALE GENOMIC DNA]</scope>
    <source>
        <strain evidence="6 7">DSM 23332</strain>
    </source>
</reference>
<feature type="domain" description="Zinc finger DksA/TraR C4-type" evidence="5">
    <location>
        <begin position="89"/>
        <end position="117"/>
    </location>
</feature>
<comment type="caution">
    <text evidence="6">The sequence shown here is derived from an EMBL/GenBank/DDBJ whole genome shotgun (WGS) entry which is preliminary data.</text>
</comment>
<evidence type="ECO:0000256" key="4">
    <source>
        <dbReference type="PROSITE-ProRule" id="PRU00510"/>
    </source>
</evidence>
<keyword evidence="1" id="KW-0479">Metal-binding</keyword>
<dbReference type="Pfam" id="PF01258">
    <property type="entry name" value="zf-dskA_traR"/>
    <property type="match status" value="1"/>
</dbReference>
<feature type="zinc finger region" description="dksA C4-type" evidence="4">
    <location>
        <begin position="94"/>
        <end position="118"/>
    </location>
</feature>
<organism evidence="6 7">
    <name type="scientific">Pallidibacillus thermolactis</name>
    <dbReference type="NCBI Taxonomy" id="251051"/>
    <lineage>
        <taxon>Bacteria</taxon>
        <taxon>Bacillati</taxon>
        <taxon>Bacillota</taxon>
        <taxon>Bacilli</taxon>
        <taxon>Bacillales</taxon>
        <taxon>Bacillaceae</taxon>
        <taxon>Pallidibacillus</taxon>
    </lineage>
</organism>
<dbReference type="Gene3D" id="1.20.120.910">
    <property type="entry name" value="DksA, coiled-coil domain"/>
    <property type="match status" value="1"/>
</dbReference>
<evidence type="ECO:0000313" key="6">
    <source>
        <dbReference type="EMBL" id="MCU9595616.1"/>
    </source>
</evidence>
<dbReference type="EMBL" id="JAOUSE010000063">
    <property type="protein sequence ID" value="MCU9595616.1"/>
    <property type="molecule type" value="Genomic_DNA"/>
</dbReference>
<dbReference type="RefSeq" id="WP_173660171.1">
    <property type="nucleotide sequence ID" value="NZ_JAOUSE010000063.1"/>
</dbReference>
<keyword evidence="7" id="KW-1185">Reference proteome</keyword>
<dbReference type="PANTHER" id="PTHR33823">
    <property type="entry name" value="RNA POLYMERASE-BINDING TRANSCRIPTION FACTOR DKSA-RELATED"/>
    <property type="match status" value="1"/>
</dbReference>
<proteinExistence type="predicted"/>
<dbReference type="NCBIfam" id="TIGR02890">
    <property type="entry name" value="bacill_yteA"/>
    <property type="match status" value="1"/>
</dbReference>
<dbReference type="InterPro" id="IPR000962">
    <property type="entry name" value="Znf_DskA_TraR"/>
</dbReference>
<dbReference type="InterPro" id="IPR014240">
    <property type="entry name" value="YteA"/>
</dbReference>
<keyword evidence="3" id="KW-0862">Zinc</keyword>
<evidence type="ECO:0000256" key="3">
    <source>
        <dbReference type="ARBA" id="ARBA00022833"/>
    </source>
</evidence>
<dbReference type="Proteomes" id="UP001208656">
    <property type="component" value="Unassembled WGS sequence"/>
</dbReference>
<keyword evidence="2" id="KW-0863">Zinc-finger</keyword>
<dbReference type="InterPro" id="IPR037187">
    <property type="entry name" value="DnaK_N"/>
</dbReference>
<evidence type="ECO:0000313" key="7">
    <source>
        <dbReference type="Proteomes" id="UP001208656"/>
    </source>
</evidence>
<protein>
    <submittedName>
        <fullName evidence="6">TraR/DksA C4-type zinc finger protein</fullName>
    </submittedName>
</protein>
<dbReference type="SUPFAM" id="SSF57716">
    <property type="entry name" value="Glucocorticoid receptor-like (DNA-binding domain)"/>
    <property type="match status" value="1"/>
</dbReference>